<dbReference type="Gene3D" id="3.40.50.150">
    <property type="entry name" value="Vaccinia Virus protein VP39"/>
    <property type="match status" value="1"/>
</dbReference>
<name>A0A0P0YVN6_9HYPH</name>
<dbReference type="InterPro" id="IPR001737">
    <property type="entry name" value="KsgA/Erm"/>
</dbReference>
<dbReference type="GO" id="GO:0032259">
    <property type="term" value="P:methylation"/>
    <property type="evidence" value="ECO:0007669"/>
    <property type="project" value="UniProtKB-KW"/>
</dbReference>
<keyword evidence="1 5" id="KW-0489">Methyltransferase</keyword>
<reference evidence="5" key="1">
    <citation type="journal article" date="2015" name="Proc. Natl. Acad. Sci. U.S.A.">
        <title>Bacterial clade with the ribosomal RNA operon on a small plasmid rather than the chromosome.</title>
        <authorList>
            <person name="Anda M."/>
            <person name="Ohtsubo Y."/>
            <person name="Okubo T."/>
            <person name="Sugawara M."/>
            <person name="Nagata Y."/>
            <person name="Tsuda M."/>
            <person name="Minamisawa K."/>
            <person name="Mitsui H."/>
        </authorList>
    </citation>
    <scope>NUCLEOTIDE SEQUENCE</scope>
    <source>
        <strain evidence="5">DSM 21988</strain>
    </source>
</reference>
<protein>
    <submittedName>
        <fullName evidence="5">Phospholipid N-methyltransferase</fullName>
    </submittedName>
</protein>
<evidence type="ECO:0000256" key="2">
    <source>
        <dbReference type="ARBA" id="ARBA00022679"/>
    </source>
</evidence>
<dbReference type="EMBL" id="LC066369">
    <property type="protein sequence ID" value="BAT25256.1"/>
    <property type="molecule type" value="Genomic_DNA"/>
</dbReference>
<dbReference type="GO" id="GO:0008168">
    <property type="term" value="F:methyltransferase activity"/>
    <property type="evidence" value="ECO:0007669"/>
    <property type="project" value="UniProtKB-KW"/>
</dbReference>
<dbReference type="SUPFAM" id="SSF53335">
    <property type="entry name" value="S-adenosyl-L-methionine-dependent methyltransferases"/>
    <property type="match status" value="1"/>
</dbReference>
<dbReference type="Pfam" id="PF00398">
    <property type="entry name" value="RrnaAD"/>
    <property type="match status" value="1"/>
</dbReference>
<dbReference type="InterPro" id="IPR029063">
    <property type="entry name" value="SAM-dependent_MTases_sf"/>
</dbReference>
<dbReference type="GO" id="GO:0003723">
    <property type="term" value="F:RNA binding"/>
    <property type="evidence" value="ECO:0007669"/>
    <property type="project" value="UniProtKB-KW"/>
</dbReference>
<keyword evidence="4" id="KW-0694">RNA-binding</keyword>
<evidence type="ECO:0000256" key="3">
    <source>
        <dbReference type="ARBA" id="ARBA00022691"/>
    </source>
</evidence>
<evidence type="ECO:0000256" key="4">
    <source>
        <dbReference type="ARBA" id="ARBA00022884"/>
    </source>
</evidence>
<keyword evidence="2 5" id="KW-0808">Transferase</keyword>
<dbReference type="CDD" id="cd02440">
    <property type="entry name" value="AdoMet_MTases"/>
    <property type="match status" value="1"/>
</dbReference>
<sequence length="212" mass="22697">MQSKQGISRSVRRRGVDEAKFLAGWFRKPLVTGSIFPSSRALCAAMARPVPDAALEPGQVVLELGPGTGVVTRALMERGVPEANLVLVEYSRDFCTLLRARHGAATVVEGDAYRPGAALEHALAGRSVAAIVSSLPLMARPEDEREQALRGHLALMARGAPFIQFTYALVPPVRPARIAATAECAAFVKRNLPPARVFVYRRENAASVAATA</sequence>
<organism evidence="5">
    <name type="scientific">Aureimonas altamirensis</name>
    <dbReference type="NCBI Taxonomy" id="370622"/>
    <lineage>
        <taxon>Bacteria</taxon>
        <taxon>Pseudomonadati</taxon>
        <taxon>Pseudomonadota</taxon>
        <taxon>Alphaproteobacteria</taxon>
        <taxon>Hyphomicrobiales</taxon>
        <taxon>Aurantimonadaceae</taxon>
        <taxon>Aureimonas</taxon>
    </lineage>
</organism>
<dbReference type="RefSeq" id="WP_060610260.1">
    <property type="nucleotide sequence ID" value="NZ_BBWQ01000025.1"/>
</dbReference>
<evidence type="ECO:0000313" key="5">
    <source>
        <dbReference type="EMBL" id="BAT25256.1"/>
    </source>
</evidence>
<evidence type="ECO:0000256" key="1">
    <source>
        <dbReference type="ARBA" id="ARBA00022603"/>
    </source>
</evidence>
<accession>A0A0P0YVN6</accession>
<dbReference type="AlphaFoldDB" id="A0A0P0YVN6"/>
<proteinExistence type="predicted"/>
<keyword evidence="3" id="KW-0949">S-adenosyl-L-methionine</keyword>